<dbReference type="EMBL" id="KZ857469">
    <property type="protein sequence ID" value="RDX43188.1"/>
    <property type="molecule type" value="Genomic_DNA"/>
</dbReference>
<dbReference type="EC" id="2.3.1.41" evidence="2"/>
<reference evidence="6 7" key="1">
    <citation type="journal article" date="2018" name="Biotechnol. Biofuels">
        <title>Integrative visual omics of the white-rot fungus Polyporus brumalis exposes the biotechnological potential of its oxidative enzymes for delignifying raw plant biomass.</title>
        <authorList>
            <person name="Miyauchi S."/>
            <person name="Rancon A."/>
            <person name="Drula E."/>
            <person name="Hage H."/>
            <person name="Chaduli D."/>
            <person name="Favel A."/>
            <person name="Grisel S."/>
            <person name="Henrissat B."/>
            <person name="Herpoel-Gimbert I."/>
            <person name="Ruiz-Duenas F.J."/>
            <person name="Chevret D."/>
            <person name="Hainaut M."/>
            <person name="Lin J."/>
            <person name="Wang M."/>
            <person name="Pangilinan J."/>
            <person name="Lipzen A."/>
            <person name="Lesage-Meessen L."/>
            <person name="Navarro D."/>
            <person name="Riley R."/>
            <person name="Grigoriev I.V."/>
            <person name="Zhou S."/>
            <person name="Raouche S."/>
            <person name="Rosso M.N."/>
        </authorList>
    </citation>
    <scope>NUCLEOTIDE SEQUENCE [LARGE SCALE GENOMIC DNA]</scope>
    <source>
        <strain evidence="6 7">BRFM 1820</strain>
    </source>
</reference>
<evidence type="ECO:0000256" key="3">
    <source>
        <dbReference type="ARBA" id="ARBA00022679"/>
    </source>
</evidence>
<name>A0A371CSC2_9APHY</name>
<evidence type="ECO:0000256" key="4">
    <source>
        <dbReference type="RuleBase" id="RU003694"/>
    </source>
</evidence>
<comment type="similarity">
    <text evidence="1 4">Belongs to the thiolase-like superfamily. Beta-ketoacyl-ACP synthases family.</text>
</comment>
<gene>
    <name evidence="6" type="ORF">OH76DRAFT_1488079</name>
</gene>
<dbReference type="PANTHER" id="PTHR11712">
    <property type="entry name" value="POLYKETIDE SYNTHASE-RELATED"/>
    <property type="match status" value="1"/>
</dbReference>
<dbReference type="InterPro" id="IPR020841">
    <property type="entry name" value="PKS_Beta-ketoAc_synthase_dom"/>
</dbReference>
<feature type="domain" description="Ketosynthase family 3 (KS3)" evidence="5">
    <location>
        <begin position="1"/>
        <end position="377"/>
    </location>
</feature>
<dbReference type="GO" id="GO:0005829">
    <property type="term" value="C:cytosol"/>
    <property type="evidence" value="ECO:0007669"/>
    <property type="project" value="TreeGrafter"/>
</dbReference>
<dbReference type="GO" id="GO:0006633">
    <property type="term" value="P:fatty acid biosynthetic process"/>
    <property type="evidence" value="ECO:0007669"/>
    <property type="project" value="InterPro"/>
</dbReference>
<dbReference type="PANTHER" id="PTHR11712:SF336">
    <property type="entry name" value="3-OXOACYL-[ACYL-CARRIER-PROTEIN] SYNTHASE, MITOCHONDRIAL"/>
    <property type="match status" value="1"/>
</dbReference>
<dbReference type="InterPro" id="IPR016039">
    <property type="entry name" value="Thiolase-like"/>
</dbReference>
<dbReference type="STRING" id="139420.A0A371CSC2"/>
<dbReference type="InterPro" id="IPR014031">
    <property type="entry name" value="Ketoacyl_synth_C"/>
</dbReference>
<dbReference type="InterPro" id="IPR018201">
    <property type="entry name" value="Ketoacyl_synth_AS"/>
</dbReference>
<sequence>MAQRFINTTVLLSSSGPIKIPVGACATALQSVEIACDTLLSGKAKVMLAGGFDDLSEEGLYEFANMKATSNAETEFAMGREPTEMSRPATTTRSGFMKAQGTGVHVLMSAKTALELGCPIRGIIGFTSTSTDKAGHSVPAPGRGALSIAREVHTKHPLPILDLAYRSRQLSFGRRQIAQWLENERQQLQDEIEFRKSRGDTADEEYLANCVADIKQEAARQEKDAIATYGMLEGADPRVAPLRRALAVWGLTADNLGVLSIHGTSTGANEKNETHIWNDVFTNLGRTNGNAVPIMAQKSLCGHSKGGSAAWQLAGLLQSVESGIIPGNRNADNIDALFKAHTYLIFPSQTIYTDGIRAGIMSSFGFGQVGGTCMVINPHYLFAALELSVYEAYKIKNRHRQLLPR</sequence>
<accession>A0A371CSC2</accession>
<dbReference type="OrthoDB" id="4251012at2759"/>
<dbReference type="CDD" id="cd00828">
    <property type="entry name" value="elong_cond_enzymes"/>
    <property type="match status" value="1"/>
</dbReference>
<evidence type="ECO:0000259" key="5">
    <source>
        <dbReference type="PROSITE" id="PS52004"/>
    </source>
</evidence>
<dbReference type="Gene3D" id="3.40.47.10">
    <property type="match status" value="2"/>
</dbReference>
<dbReference type="InterPro" id="IPR014030">
    <property type="entry name" value="Ketoacyl_synth_N"/>
</dbReference>
<dbReference type="GO" id="GO:0004315">
    <property type="term" value="F:3-oxoacyl-[acyl-carrier-protein] synthase activity"/>
    <property type="evidence" value="ECO:0007669"/>
    <property type="project" value="UniProtKB-EC"/>
</dbReference>
<dbReference type="PROSITE" id="PS52004">
    <property type="entry name" value="KS3_2"/>
    <property type="match status" value="1"/>
</dbReference>
<organism evidence="6 7">
    <name type="scientific">Lentinus brumalis</name>
    <dbReference type="NCBI Taxonomy" id="2498619"/>
    <lineage>
        <taxon>Eukaryota</taxon>
        <taxon>Fungi</taxon>
        <taxon>Dikarya</taxon>
        <taxon>Basidiomycota</taxon>
        <taxon>Agaricomycotina</taxon>
        <taxon>Agaricomycetes</taxon>
        <taxon>Polyporales</taxon>
        <taxon>Polyporaceae</taxon>
        <taxon>Lentinus</taxon>
    </lineage>
</organism>
<keyword evidence="7" id="KW-1185">Reference proteome</keyword>
<evidence type="ECO:0000313" key="6">
    <source>
        <dbReference type="EMBL" id="RDX43188.1"/>
    </source>
</evidence>
<dbReference type="Pfam" id="PF00109">
    <property type="entry name" value="ketoacyl-synt"/>
    <property type="match status" value="1"/>
</dbReference>
<dbReference type="Proteomes" id="UP000256964">
    <property type="component" value="Unassembled WGS sequence"/>
</dbReference>
<dbReference type="PROSITE" id="PS00606">
    <property type="entry name" value="KS3_1"/>
    <property type="match status" value="1"/>
</dbReference>
<proteinExistence type="inferred from homology"/>
<dbReference type="InterPro" id="IPR047224">
    <property type="entry name" value="FAS_alpha_su_C"/>
</dbReference>
<dbReference type="AlphaFoldDB" id="A0A371CSC2"/>
<evidence type="ECO:0000256" key="2">
    <source>
        <dbReference type="ARBA" id="ARBA00013191"/>
    </source>
</evidence>
<evidence type="ECO:0000256" key="1">
    <source>
        <dbReference type="ARBA" id="ARBA00008467"/>
    </source>
</evidence>
<dbReference type="SUPFAM" id="SSF53901">
    <property type="entry name" value="Thiolase-like"/>
    <property type="match status" value="2"/>
</dbReference>
<dbReference type="Pfam" id="PF02801">
    <property type="entry name" value="Ketoacyl-synt_C"/>
    <property type="match status" value="1"/>
</dbReference>
<protein>
    <recommendedName>
        <fullName evidence="2">beta-ketoacyl-[acyl-carrier-protein] synthase I</fullName>
        <ecNumber evidence="2">2.3.1.41</ecNumber>
    </recommendedName>
</protein>
<evidence type="ECO:0000313" key="7">
    <source>
        <dbReference type="Proteomes" id="UP000256964"/>
    </source>
</evidence>
<keyword evidence="3 4" id="KW-0808">Transferase</keyword>
<dbReference type="InterPro" id="IPR000794">
    <property type="entry name" value="Beta-ketoacyl_synthase"/>
</dbReference>